<accession>A0A1H4NGV5</accession>
<sequence length="97" mass="11286">MANYNLSTKAQQDLIAIYKYGIKFFGQSPATSYLQELESFLLELSDRHSLAKNASPIANGLKFYNFKAHVIFYQFENKNEIYVVRVLGKRMNFVEHL</sequence>
<name>A0A1H4NGV5_9FLAO</name>
<dbReference type="InterPro" id="IPR035093">
    <property type="entry name" value="RelE/ParE_toxin_dom_sf"/>
</dbReference>
<dbReference type="Gene3D" id="3.30.2310.20">
    <property type="entry name" value="RelE-like"/>
    <property type="match status" value="1"/>
</dbReference>
<evidence type="ECO:0000256" key="2">
    <source>
        <dbReference type="PIRNR" id="PIRNR029218"/>
    </source>
</evidence>
<dbReference type="Pfam" id="PF05016">
    <property type="entry name" value="ParE_toxin"/>
    <property type="match status" value="1"/>
</dbReference>
<dbReference type="Proteomes" id="UP000183038">
    <property type="component" value="Unassembled WGS sequence"/>
</dbReference>
<proteinExistence type="inferred from homology"/>
<dbReference type="InterPro" id="IPR007712">
    <property type="entry name" value="RelE/ParE_toxin"/>
</dbReference>
<dbReference type="InterPro" id="IPR028344">
    <property type="entry name" value="ParE1/4"/>
</dbReference>
<dbReference type="RefSeq" id="WP_074672265.1">
    <property type="nucleotide sequence ID" value="NZ_FNTB01000001.1"/>
</dbReference>
<comment type="similarity">
    <text evidence="2">Belongs to the RelE toxin family.</text>
</comment>
<protein>
    <recommendedName>
        <fullName evidence="2">Toxin</fullName>
    </recommendedName>
</protein>
<dbReference type="OrthoDB" id="7173315at2"/>
<dbReference type="AlphaFoldDB" id="A0A1H4NGV5"/>
<gene>
    <name evidence="3" type="ORF">SAMN05192540_1953</name>
</gene>
<reference evidence="3 4" key="1">
    <citation type="submission" date="2016-10" db="EMBL/GenBank/DDBJ databases">
        <authorList>
            <person name="de Groot N.N."/>
        </authorList>
    </citation>
    <scope>NUCLEOTIDE SEQUENCE [LARGE SCALE GENOMIC DNA]</scope>
    <source>
        <strain evidence="3 4">MAR_2009_71</strain>
    </source>
</reference>
<evidence type="ECO:0000313" key="3">
    <source>
        <dbReference type="EMBL" id="SEB94441.1"/>
    </source>
</evidence>
<organism evidence="3 4">
    <name type="scientific">Maribacter dokdonensis</name>
    <dbReference type="NCBI Taxonomy" id="320912"/>
    <lineage>
        <taxon>Bacteria</taxon>
        <taxon>Pseudomonadati</taxon>
        <taxon>Bacteroidota</taxon>
        <taxon>Flavobacteriia</taxon>
        <taxon>Flavobacteriales</taxon>
        <taxon>Flavobacteriaceae</taxon>
        <taxon>Maribacter</taxon>
    </lineage>
</organism>
<dbReference type="PIRSF" id="PIRSF029218">
    <property type="entry name" value="ParE"/>
    <property type="match status" value="1"/>
</dbReference>
<evidence type="ECO:0000256" key="1">
    <source>
        <dbReference type="ARBA" id="ARBA00022649"/>
    </source>
</evidence>
<keyword evidence="1" id="KW-1277">Toxin-antitoxin system</keyword>
<dbReference type="EMBL" id="FNTB01000001">
    <property type="protein sequence ID" value="SEB94441.1"/>
    <property type="molecule type" value="Genomic_DNA"/>
</dbReference>
<evidence type="ECO:0000313" key="4">
    <source>
        <dbReference type="Proteomes" id="UP000183038"/>
    </source>
</evidence>